<reference evidence="2 3" key="1">
    <citation type="submission" date="2016-10" db="EMBL/GenBank/DDBJ databases">
        <title>Genome sequence of the basidiomycete white-rot fungus Trametes pubescens.</title>
        <authorList>
            <person name="Makela M.R."/>
            <person name="Granchi Z."/>
            <person name="Peng M."/>
            <person name="De Vries R.P."/>
            <person name="Grigoriev I."/>
            <person name="Riley R."/>
            <person name="Hilden K."/>
        </authorList>
    </citation>
    <scope>NUCLEOTIDE SEQUENCE [LARGE SCALE GENOMIC DNA]</scope>
    <source>
        <strain evidence="2 3">FBCC735</strain>
    </source>
</reference>
<protein>
    <submittedName>
        <fullName evidence="2">Uncharacterized protein</fullName>
    </submittedName>
</protein>
<dbReference type="OMA" id="WHEWDDA"/>
<feature type="region of interest" description="Disordered" evidence="1">
    <location>
        <begin position="175"/>
        <end position="210"/>
    </location>
</feature>
<dbReference type="Proteomes" id="UP000184267">
    <property type="component" value="Unassembled WGS sequence"/>
</dbReference>
<name>A0A1M2VQZ6_TRAPU</name>
<sequence>MAVPQEFTQRVSGSSYTWVMYKTDSIPDLRVGLQGDVWVDSTSSSTPRIFVFGERGIWHEWDDAPDPARISGHPPPAPDLKSVVAVHHPWLRHRRLEFDGVALRWGIVDQHGESDMDRLEREVAAAGWPKYGDIPLGRVAERLCTAAPPTHGRVIIPASKPASVEWWKKPVDPAYVWRSPPTSPSTAGPSQSRSPPAERPSHPGRPLVFNPDAFSLAKKEVVVKTEEEEENAVLAQLQRTRESASPLPPPQQPPERIKAEPDDSNSSLAQTTGLSIFAPPSGFFSSAGTSVSAPISPSAFFGPAAQALVSRTVFDPQNAFSTAAVTTARPDMSQFLASLPLPVTRHEPVLGALGIRSMKYLKSFADAPPSVLSKLTSKLQEQGFTFMEALVLRDGLSSLRDEAAAAVPQPAAPESVHAFLAAMKPSMARHTPVFAALGIDVAHLPILARLDAAPYGEFEQALLAKGVPWADAFLIEVALKTRVLS</sequence>
<proteinExistence type="predicted"/>
<dbReference type="OrthoDB" id="2749210at2759"/>
<gene>
    <name evidence="2" type="ORF">TRAPUB_13502</name>
</gene>
<evidence type="ECO:0000256" key="1">
    <source>
        <dbReference type="SAM" id="MobiDB-lite"/>
    </source>
</evidence>
<keyword evidence="3" id="KW-1185">Reference proteome</keyword>
<feature type="region of interest" description="Disordered" evidence="1">
    <location>
        <begin position="238"/>
        <end position="269"/>
    </location>
</feature>
<comment type="caution">
    <text evidence="2">The sequence shown here is derived from an EMBL/GenBank/DDBJ whole genome shotgun (WGS) entry which is preliminary data.</text>
</comment>
<dbReference type="AlphaFoldDB" id="A0A1M2VQZ6"/>
<evidence type="ECO:0000313" key="2">
    <source>
        <dbReference type="EMBL" id="OJT10013.1"/>
    </source>
</evidence>
<dbReference type="EMBL" id="MNAD01000827">
    <property type="protein sequence ID" value="OJT10013.1"/>
    <property type="molecule type" value="Genomic_DNA"/>
</dbReference>
<organism evidence="2 3">
    <name type="scientific">Trametes pubescens</name>
    <name type="common">White-rot fungus</name>
    <dbReference type="NCBI Taxonomy" id="154538"/>
    <lineage>
        <taxon>Eukaryota</taxon>
        <taxon>Fungi</taxon>
        <taxon>Dikarya</taxon>
        <taxon>Basidiomycota</taxon>
        <taxon>Agaricomycotina</taxon>
        <taxon>Agaricomycetes</taxon>
        <taxon>Polyporales</taxon>
        <taxon>Polyporaceae</taxon>
        <taxon>Trametes</taxon>
    </lineage>
</organism>
<accession>A0A1M2VQZ6</accession>
<evidence type="ECO:0000313" key="3">
    <source>
        <dbReference type="Proteomes" id="UP000184267"/>
    </source>
</evidence>